<dbReference type="AlphaFoldDB" id="A0A1X7THR3"/>
<dbReference type="EnsemblMetazoa" id="Aqu2.1.14175_001">
    <property type="protein sequence ID" value="Aqu2.1.14175_001"/>
    <property type="gene ID" value="Aqu2.1.14175"/>
</dbReference>
<sequence length="52" mass="5987">HSFCLLVHFCCHFILQPASCILDFVSEGCSLFFYLLASFILSDICFWDSFIS</sequence>
<name>A0A1X7THR3_AMPQE</name>
<feature type="chain" id="PRO_5011987708" evidence="1">
    <location>
        <begin position="21"/>
        <end position="52"/>
    </location>
</feature>
<dbReference type="InParanoid" id="A0A1X7THR3"/>
<reference evidence="2" key="1">
    <citation type="submission" date="2017-05" db="UniProtKB">
        <authorList>
            <consortium name="EnsemblMetazoa"/>
        </authorList>
    </citation>
    <scope>IDENTIFICATION</scope>
</reference>
<organism evidence="2">
    <name type="scientific">Amphimedon queenslandica</name>
    <name type="common">Sponge</name>
    <dbReference type="NCBI Taxonomy" id="400682"/>
    <lineage>
        <taxon>Eukaryota</taxon>
        <taxon>Metazoa</taxon>
        <taxon>Porifera</taxon>
        <taxon>Demospongiae</taxon>
        <taxon>Heteroscleromorpha</taxon>
        <taxon>Haplosclerida</taxon>
        <taxon>Niphatidae</taxon>
        <taxon>Amphimedon</taxon>
    </lineage>
</organism>
<evidence type="ECO:0000256" key="1">
    <source>
        <dbReference type="SAM" id="SignalP"/>
    </source>
</evidence>
<feature type="signal peptide" evidence="1">
    <location>
        <begin position="1"/>
        <end position="20"/>
    </location>
</feature>
<keyword evidence="1" id="KW-0732">Signal</keyword>
<evidence type="ECO:0000313" key="2">
    <source>
        <dbReference type="EnsemblMetazoa" id="Aqu2.1.14175_001"/>
    </source>
</evidence>
<protein>
    <submittedName>
        <fullName evidence="2">Uncharacterized protein</fullName>
    </submittedName>
</protein>
<accession>A0A1X7THR3</accession>
<proteinExistence type="predicted"/>